<reference evidence="13 14" key="1">
    <citation type="submission" date="2017-07" db="EMBL/GenBank/DDBJ databases">
        <title>Draft whole genome sequences of clinical Proprionibacteriaceae strains.</title>
        <authorList>
            <person name="Bernier A.-M."/>
            <person name="Bernard K."/>
            <person name="Domingo M.-C."/>
        </authorList>
    </citation>
    <scope>NUCLEOTIDE SEQUENCE [LARGE SCALE GENOMIC DNA]</scope>
    <source>
        <strain evidence="13 14">NML 030167</strain>
    </source>
</reference>
<evidence type="ECO:0000256" key="7">
    <source>
        <dbReference type="ARBA" id="ARBA00022833"/>
    </source>
</evidence>
<gene>
    <name evidence="13" type="ORF">CGZ94_08080</name>
</gene>
<dbReference type="OrthoDB" id="9782003at2"/>
<dbReference type="Pfam" id="PF17820">
    <property type="entry name" value="PDZ_6"/>
    <property type="match status" value="1"/>
</dbReference>
<keyword evidence="7" id="KW-0862">Zinc</keyword>
<keyword evidence="9" id="KW-0482">Metalloprotease</keyword>
<name>A0A255GFD2_9ACTN</name>
<comment type="similarity">
    <text evidence="3">Belongs to the peptidase M50B family.</text>
</comment>
<evidence type="ECO:0000256" key="5">
    <source>
        <dbReference type="ARBA" id="ARBA00022692"/>
    </source>
</evidence>
<keyword evidence="10 11" id="KW-0472">Membrane</keyword>
<dbReference type="GO" id="GO:0004222">
    <property type="term" value="F:metalloendopeptidase activity"/>
    <property type="evidence" value="ECO:0007669"/>
    <property type="project" value="InterPro"/>
</dbReference>
<dbReference type="SUPFAM" id="SSF50156">
    <property type="entry name" value="PDZ domain-like"/>
    <property type="match status" value="1"/>
</dbReference>
<dbReference type="InterPro" id="IPR041489">
    <property type="entry name" value="PDZ_6"/>
</dbReference>
<dbReference type="Pfam" id="PF02163">
    <property type="entry name" value="Peptidase_M50"/>
    <property type="match status" value="1"/>
</dbReference>
<keyword evidence="6" id="KW-0378">Hydrolase</keyword>
<evidence type="ECO:0000259" key="12">
    <source>
        <dbReference type="SMART" id="SM00228"/>
    </source>
</evidence>
<dbReference type="SMART" id="SM00228">
    <property type="entry name" value="PDZ"/>
    <property type="match status" value="1"/>
</dbReference>
<evidence type="ECO:0000256" key="6">
    <source>
        <dbReference type="ARBA" id="ARBA00022801"/>
    </source>
</evidence>
<keyword evidence="14" id="KW-1185">Reference proteome</keyword>
<evidence type="ECO:0000256" key="9">
    <source>
        <dbReference type="ARBA" id="ARBA00023049"/>
    </source>
</evidence>
<evidence type="ECO:0000256" key="8">
    <source>
        <dbReference type="ARBA" id="ARBA00022989"/>
    </source>
</evidence>
<dbReference type="Proteomes" id="UP000215896">
    <property type="component" value="Unassembled WGS sequence"/>
</dbReference>
<dbReference type="InterPro" id="IPR036034">
    <property type="entry name" value="PDZ_sf"/>
</dbReference>
<feature type="transmembrane region" description="Helical" evidence="11">
    <location>
        <begin position="405"/>
        <end position="426"/>
    </location>
</feature>
<keyword evidence="8 11" id="KW-1133">Transmembrane helix</keyword>
<dbReference type="PANTHER" id="PTHR42837">
    <property type="entry name" value="REGULATOR OF SIGMA-E PROTEASE RSEP"/>
    <property type="match status" value="1"/>
</dbReference>
<keyword evidence="4" id="KW-0645">Protease</keyword>
<dbReference type="Gene3D" id="2.30.42.10">
    <property type="match status" value="1"/>
</dbReference>
<evidence type="ECO:0000313" key="13">
    <source>
        <dbReference type="EMBL" id="OYO14535.1"/>
    </source>
</evidence>
<feature type="domain" description="PDZ" evidence="12">
    <location>
        <begin position="147"/>
        <end position="235"/>
    </location>
</feature>
<evidence type="ECO:0000256" key="4">
    <source>
        <dbReference type="ARBA" id="ARBA00022670"/>
    </source>
</evidence>
<dbReference type="CDD" id="cd06163">
    <property type="entry name" value="S2P-M50_PDZ_RseP-like"/>
    <property type="match status" value="1"/>
</dbReference>
<evidence type="ECO:0000256" key="1">
    <source>
        <dbReference type="ARBA" id="ARBA00001947"/>
    </source>
</evidence>
<evidence type="ECO:0000256" key="3">
    <source>
        <dbReference type="ARBA" id="ARBA00007931"/>
    </source>
</evidence>
<evidence type="ECO:0000313" key="14">
    <source>
        <dbReference type="Proteomes" id="UP000215896"/>
    </source>
</evidence>
<comment type="caution">
    <text evidence="13">The sequence shown here is derived from an EMBL/GenBank/DDBJ whole genome shotgun (WGS) entry which is preliminary data.</text>
</comment>
<dbReference type="InterPro" id="IPR004387">
    <property type="entry name" value="Pept_M50_Zn"/>
</dbReference>
<evidence type="ECO:0000256" key="2">
    <source>
        <dbReference type="ARBA" id="ARBA00004141"/>
    </source>
</evidence>
<comment type="cofactor">
    <cofactor evidence="1">
        <name>Zn(2+)</name>
        <dbReference type="ChEBI" id="CHEBI:29105"/>
    </cofactor>
</comment>
<dbReference type="GO" id="GO:0006508">
    <property type="term" value="P:proteolysis"/>
    <property type="evidence" value="ECO:0007669"/>
    <property type="project" value="UniProtKB-KW"/>
</dbReference>
<dbReference type="CDD" id="cd23081">
    <property type="entry name" value="cpPDZ_EcRseP-like"/>
    <property type="match status" value="1"/>
</dbReference>
<feature type="transmembrane region" description="Helical" evidence="11">
    <location>
        <begin position="6"/>
        <end position="23"/>
    </location>
</feature>
<proteinExistence type="inferred from homology"/>
<feature type="transmembrane region" description="Helical" evidence="11">
    <location>
        <begin position="129"/>
        <end position="151"/>
    </location>
</feature>
<dbReference type="InterPro" id="IPR008915">
    <property type="entry name" value="Peptidase_M50"/>
</dbReference>
<dbReference type="PANTHER" id="PTHR42837:SF2">
    <property type="entry name" value="MEMBRANE METALLOPROTEASE ARASP2, CHLOROPLASTIC-RELATED"/>
    <property type="match status" value="1"/>
</dbReference>
<comment type="subcellular location">
    <subcellularLocation>
        <location evidence="2">Membrane</location>
        <topology evidence="2">Multi-pass membrane protein</topology>
    </subcellularLocation>
</comment>
<sequence>MDMLIYIGGAILFFALIMASIALHEVGHMVPAKLFGVKVTEYFVGFGKTLWSFKRGETSYGIKAIPLGGYVKLIGMYPPEKKTGKVRNSGTSANPLASLIDAGREAEWADIDPADDGRFFYQKKTWQKLIVMIGGPLMNLILAFVILWGVFAIHGINQPQPVVGSVSQCIIPADRPDQRTCQPGDPQTPAAAAGLQAGDRIVSFNGIQVGDWQQLQDLIRDNRDQTAAIVVERAGQQVPLTPVNTVINGVQSDWDPSKKVEAGFLGFVPQQQMVRGGPGMVVDQMVDMTKTSAVVLAQFPIKVWNTAVDMVTGQPRDVYGPMSIVGASRAAGEISATDQLTAGDKVATFFALLGNVNLFVAIFNFIPLLPLDGGHILGAIIEGIRRGAAKLFKRPDPGHLDTAKMLPVAYAVFAFIALSGAVLILADIFNPLKLF</sequence>
<dbReference type="GO" id="GO:0016020">
    <property type="term" value="C:membrane"/>
    <property type="evidence" value="ECO:0007669"/>
    <property type="project" value="UniProtKB-SubCell"/>
</dbReference>
<accession>A0A255GFD2</accession>
<dbReference type="RefSeq" id="WP_094405302.1">
    <property type="nucleotide sequence ID" value="NZ_NMVO01000012.1"/>
</dbReference>
<dbReference type="InterPro" id="IPR001478">
    <property type="entry name" value="PDZ"/>
</dbReference>
<dbReference type="AlphaFoldDB" id="A0A255GFD2"/>
<keyword evidence="5 11" id="KW-0812">Transmembrane</keyword>
<evidence type="ECO:0000256" key="11">
    <source>
        <dbReference type="SAM" id="Phobius"/>
    </source>
</evidence>
<evidence type="ECO:0000256" key="10">
    <source>
        <dbReference type="ARBA" id="ARBA00023136"/>
    </source>
</evidence>
<protein>
    <submittedName>
        <fullName evidence="13">Peptidase</fullName>
    </submittedName>
</protein>
<dbReference type="EMBL" id="NMVO01000012">
    <property type="protein sequence ID" value="OYO14535.1"/>
    <property type="molecule type" value="Genomic_DNA"/>
</dbReference>
<organism evidence="13 14">
    <name type="scientific">Enemella evansiae</name>
    <dbReference type="NCBI Taxonomy" id="2016499"/>
    <lineage>
        <taxon>Bacteria</taxon>
        <taxon>Bacillati</taxon>
        <taxon>Actinomycetota</taxon>
        <taxon>Actinomycetes</taxon>
        <taxon>Propionibacteriales</taxon>
        <taxon>Propionibacteriaceae</taxon>
        <taxon>Enemella</taxon>
    </lineage>
</organism>